<proteinExistence type="predicted"/>
<feature type="compositionally biased region" description="Low complexity" evidence="2">
    <location>
        <begin position="71"/>
        <end position="82"/>
    </location>
</feature>
<evidence type="ECO:0000313" key="3">
    <source>
        <dbReference type="EMBL" id="GEU75716.1"/>
    </source>
</evidence>
<accession>A0A6L2MNZ9</accession>
<gene>
    <name evidence="3" type="ORF">Tci_047694</name>
</gene>
<feature type="compositionally biased region" description="Basic residues" evidence="2">
    <location>
        <begin position="51"/>
        <end position="70"/>
    </location>
</feature>
<name>A0A6L2MNZ9_TANCI</name>
<evidence type="ECO:0000256" key="1">
    <source>
        <dbReference type="SAM" id="Coils"/>
    </source>
</evidence>
<reference evidence="3" key="1">
    <citation type="journal article" date="2019" name="Sci. Rep.">
        <title>Draft genome of Tanacetum cinerariifolium, the natural source of mosquito coil.</title>
        <authorList>
            <person name="Yamashiro T."/>
            <person name="Shiraishi A."/>
            <person name="Satake H."/>
            <person name="Nakayama K."/>
        </authorList>
    </citation>
    <scope>NUCLEOTIDE SEQUENCE</scope>
</reference>
<feature type="compositionally biased region" description="Polar residues" evidence="2">
    <location>
        <begin position="294"/>
        <end position="312"/>
    </location>
</feature>
<sequence>MVFRNFIYTEDDDDFAFLPIEPSPGFGTDSGESSKAGMFIVHPGSVASRIKARKCKKRRGSSRPSVKRKLASGSSSSRVVRAQTSASKDDAPILSISDDDQGKSLVYLVLSEDNAVNKRSREFLQVIKKMRGEADVIKARERSREEECDELRVKCKVVMVEFDQNPVVLALREKISSLTVDVKEHKEVEKARLEAVKASLHREVEELKQDRRDVVSKVVIYAAMELVYSDELGRLVGYSSSYKKEHTQASNDFATAMFPWMDEFIADATALIKALLLKKPPTLQKPAPLRTQMPMPSSQKATPSSAPSSNLMSPLADLMKPFPSLFE</sequence>
<feature type="coiled-coil region" evidence="1">
    <location>
        <begin position="183"/>
        <end position="217"/>
    </location>
</feature>
<keyword evidence="1" id="KW-0175">Coiled coil</keyword>
<feature type="region of interest" description="Disordered" evidence="2">
    <location>
        <begin position="51"/>
        <end position="84"/>
    </location>
</feature>
<protein>
    <submittedName>
        <fullName evidence="3">Uncharacterized protein</fullName>
    </submittedName>
</protein>
<feature type="region of interest" description="Disordered" evidence="2">
    <location>
        <begin position="285"/>
        <end position="315"/>
    </location>
</feature>
<organism evidence="3">
    <name type="scientific">Tanacetum cinerariifolium</name>
    <name type="common">Dalmatian daisy</name>
    <name type="synonym">Chrysanthemum cinerariifolium</name>
    <dbReference type="NCBI Taxonomy" id="118510"/>
    <lineage>
        <taxon>Eukaryota</taxon>
        <taxon>Viridiplantae</taxon>
        <taxon>Streptophyta</taxon>
        <taxon>Embryophyta</taxon>
        <taxon>Tracheophyta</taxon>
        <taxon>Spermatophyta</taxon>
        <taxon>Magnoliopsida</taxon>
        <taxon>eudicotyledons</taxon>
        <taxon>Gunneridae</taxon>
        <taxon>Pentapetalae</taxon>
        <taxon>asterids</taxon>
        <taxon>campanulids</taxon>
        <taxon>Asterales</taxon>
        <taxon>Asteraceae</taxon>
        <taxon>Asteroideae</taxon>
        <taxon>Anthemideae</taxon>
        <taxon>Anthemidinae</taxon>
        <taxon>Tanacetum</taxon>
    </lineage>
</organism>
<evidence type="ECO:0000256" key="2">
    <source>
        <dbReference type="SAM" id="MobiDB-lite"/>
    </source>
</evidence>
<comment type="caution">
    <text evidence="3">The sequence shown here is derived from an EMBL/GenBank/DDBJ whole genome shotgun (WGS) entry which is preliminary data.</text>
</comment>
<dbReference type="EMBL" id="BKCJ010007136">
    <property type="protein sequence ID" value="GEU75716.1"/>
    <property type="molecule type" value="Genomic_DNA"/>
</dbReference>
<dbReference type="AlphaFoldDB" id="A0A6L2MNZ9"/>